<accession>A0A4C1U6A7</accession>
<name>A0A4C1U6A7_EUMVA</name>
<reference evidence="1 2" key="1">
    <citation type="journal article" date="2019" name="Commun. Biol.">
        <title>The bagworm genome reveals a unique fibroin gene that provides high tensile strength.</title>
        <authorList>
            <person name="Kono N."/>
            <person name="Nakamura H."/>
            <person name="Ohtoshi R."/>
            <person name="Tomita M."/>
            <person name="Numata K."/>
            <person name="Arakawa K."/>
        </authorList>
    </citation>
    <scope>NUCLEOTIDE SEQUENCE [LARGE SCALE GENOMIC DNA]</scope>
</reference>
<sequence length="137" mass="15420">MKSGARIGIESWNEIEVMVDSVIGQYIIKDERINSTSMLTESWARVSKIFSYAGLAVISLKHHLASDSSHEWVIRRLRRVRGSRARLSSELAARDNGMSFKALRVPRISNFPLSTWPLVFILISSESDSAPCRNVIS</sequence>
<protein>
    <submittedName>
        <fullName evidence="1">Uncharacterized protein</fullName>
    </submittedName>
</protein>
<comment type="caution">
    <text evidence="1">The sequence shown here is derived from an EMBL/GenBank/DDBJ whole genome shotgun (WGS) entry which is preliminary data.</text>
</comment>
<dbReference type="EMBL" id="BGZK01000133">
    <property type="protein sequence ID" value="GBP21839.1"/>
    <property type="molecule type" value="Genomic_DNA"/>
</dbReference>
<proteinExistence type="predicted"/>
<evidence type="ECO:0000313" key="1">
    <source>
        <dbReference type="EMBL" id="GBP21839.1"/>
    </source>
</evidence>
<dbReference type="Proteomes" id="UP000299102">
    <property type="component" value="Unassembled WGS sequence"/>
</dbReference>
<keyword evidence="2" id="KW-1185">Reference proteome</keyword>
<dbReference type="AlphaFoldDB" id="A0A4C1U6A7"/>
<evidence type="ECO:0000313" key="2">
    <source>
        <dbReference type="Proteomes" id="UP000299102"/>
    </source>
</evidence>
<organism evidence="1 2">
    <name type="scientific">Eumeta variegata</name>
    <name type="common">Bagworm moth</name>
    <name type="synonym">Eumeta japonica</name>
    <dbReference type="NCBI Taxonomy" id="151549"/>
    <lineage>
        <taxon>Eukaryota</taxon>
        <taxon>Metazoa</taxon>
        <taxon>Ecdysozoa</taxon>
        <taxon>Arthropoda</taxon>
        <taxon>Hexapoda</taxon>
        <taxon>Insecta</taxon>
        <taxon>Pterygota</taxon>
        <taxon>Neoptera</taxon>
        <taxon>Endopterygota</taxon>
        <taxon>Lepidoptera</taxon>
        <taxon>Glossata</taxon>
        <taxon>Ditrysia</taxon>
        <taxon>Tineoidea</taxon>
        <taxon>Psychidae</taxon>
        <taxon>Oiketicinae</taxon>
        <taxon>Eumeta</taxon>
    </lineage>
</organism>
<gene>
    <name evidence="1" type="ORF">EVAR_6811_1</name>
</gene>